<dbReference type="SUPFAM" id="SSF63748">
    <property type="entry name" value="Tudor/PWWP/MBT"/>
    <property type="match status" value="1"/>
</dbReference>
<dbReference type="OrthoDB" id="641149at2759"/>
<dbReference type="Proteomes" id="UP000789342">
    <property type="component" value="Unassembled WGS sequence"/>
</dbReference>
<feature type="compositionally biased region" description="Low complexity" evidence="1">
    <location>
        <begin position="247"/>
        <end position="265"/>
    </location>
</feature>
<comment type="caution">
    <text evidence="2">The sequence shown here is derived from an EMBL/GenBank/DDBJ whole genome shotgun (WGS) entry which is preliminary data.</text>
</comment>
<dbReference type="CDD" id="cd05162">
    <property type="entry name" value="PWWP"/>
    <property type="match status" value="1"/>
</dbReference>
<sequence length="381" mass="41878">MEVKPTKRVNEPKHLRRKVVFVDPDDPEAPHWWPALVVPLREIEIFKQKMDSDVQYPREGENLVCYFEDGSYSIVSEKDQLPFDPNSEPYTTYMEGPNVSIFQRDKAVTLATLYFEKGAVPPSFKWLRNEDSGNASDSNGDNLAGTNESNNAGSVGSDVAYNTGDEDGIGATPEKNNVATTKRHPKKDSSNNELSNSNKKDVISKRDNNVGQRKDNSSSQGKKNPVPVTSTPGSRNAKVKPRSFSGSNKSALNNPTNNNSTSSKPILNTNSTFLQPTNKSVNNLSSSTHNNNANNNTSNQQSHQLSAAERVITSRTKQCFQCGEKTTTRTANNNDNKEPCSKLLCGDCGELLNLLLNPSFHDSSSNSNNSISGDEKEKITE</sequence>
<feature type="compositionally biased region" description="Polar residues" evidence="1">
    <location>
        <begin position="217"/>
        <end position="234"/>
    </location>
</feature>
<protein>
    <submittedName>
        <fullName evidence="2">11656_t:CDS:1</fullName>
    </submittedName>
</protein>
<keyword evidence="3" id="KW-1185">Reference proteome</keyword>
<evidence type="ECO:0000256" key="1">
    <source>
        <dbReference type="SAM" id="MobiDB-lite"/>
    </source>
</evidence>
<feature type="region of interest" description="Disordered" evidence="1">
    <location>
        <begin position="130"/>
        <end position="308"/>
    </location>
</feature>
<gene>
    <name evidence="2" type="ORF">AMORRO_LOCUS2343</name>
</gene>
<feature type="compositionally biased region" description="Polar residues" evidence="1">
    <location>
        <begin position="266"/>
        <end position="281"/>
    </location>
</feature>
<feature type="compositionally biased region" description="Basic and acidic residues" evidence="1">
    <location>
        <begin position="198"/>
        <end position="216"/>
    </location>
</feature>
<accession>A0A9N8Z7N9</accession>
<evidence type="ECO:0000313" key="2">
    <source>
        <dbReference type="EMBL" id="CAG8481744.1"/>
    </source>
</evidence>
<feature type="compositionally biased region" description="Low complexity" evidence="1">
    <location>
        <begin position="282"/>
        <end position="306"/>
    </location>
</feature>
<dbReference type="EMBL" id="CAJVPV010000969">
    <property type="protein sequence ID" value="CAG8481744.1"/>
    <property type="molecule type" value="Genomic_DNA"/>
</dbReference>
<organism evidence="2 3">
    <name type="scientific">Acaulospora morrowiae</name>
    <dbReference type="NCBI Taxonomy" id="94023"/>
    <lineage>
        <taxon>Eukaryota</taxon>
        <taxon>Fungi</taxon>
        <taxon>Fungi incertae sedis</taxon>
        <taxon>Mucoromycota</taxon>
        <taxon>Glomeromycotina</taxon>
        <taxon>Glomeromycetes</taxon>
        <taxon>Diversisporales</taxon>
        <taxon>Acaulosporaceae</taxon>
        <taxon>Acaulospora</taxon>
    </lineage>
</organism>
<feature type="compositionally biased region" description="Polar residues" evidence="1">
    <location>
        <begin position="132"/>
        <end position="154"/>
    </location>
</feature>
<name>A0A9N8Z7N9_9GLOM</name>
<dbReference type="Gene3D" id="2.30.30.140">
    <property type="match status" value="1"/>
</dbReference>
<evidence type="ECO:0000313" key="3">
    <source>
        <dbReference type="Proteomes" id="UP000789342"/>
    </source>
</evidence>
<dbReference type="AlphaFoldDB" id="A0A9N8Z7N9"/>
<feature type="region of interest" description="Disordered" evidence="1">
    <location>
        <begin position="359"/>
        <end position="381"/>
    </location>
</feature>
<reference evidence="2" key="1">
    <citation type="submission" date="2021-06" db="EMBL/GenBank/DDBJ databases">
        <authorList>
            <person name="Kallberg Y."/>
            <person name="Tangrot J."/>
            <person name="Rosling A."/>
        </authorList>
    </citation>
    <scope>NUCLEOTIDE SEQUENCE</scope>
    <source>
        <strain evidence="2">CL551</strain>
    </source>
</reference>
<feature type="compositionally biased region" description="Low complexity" evidence="1">
    <location>
        <begin position="363"/>
        <end position="372"/>
    </location>
</feature>
<proteinExistence type="predicted"/>